<dbReference type="GO" id="GO:0009253">
    <property type="term" value="P:peptidoglycan catabolic process"/>
    <property type="evidence" value="ECO:0007669"/>
    <property type="project" value="InterPro"/>
</dbReference>
<dbReference type="AlphaFoldDB" id="A0A8T4HBB6"/>
<comment type="caution">
    <text evidence="2">The sequence shown here is derived from an EMBL/GenBank/DDBJ whole genome shotgun (WGS) entry which is preliminary data.</text>
</comment>
<gene>
    <name evidence="2" type="ORF">J5U18_12700</name>
</gene>
<dbReference type="InterPro" id="IPR002502">
    <property type="entry name" value="Amidase_domain"/>
</dbReference>
<dbReference type="EMBL" id="JAGKSB010000017">
    <property type="protein sequence ID" value="MBP3944400.1"/>
    <property type="molecule type" value="Genomic_DNA"/>
</dbReference>
<dbReference type="Gene3D" id="3.40.80.10">
    <property type="entry name" value="Peptidoglycan recognition protein-like"/>
    <property type="match status" value="1"/>
</dbReference>
<evidence type="ECO:0000313" key="2">
    <source>
        <dbReference type="EMBL" id="MBP3944400.1"/>
    </source>
</evidence>
<protein>
    <submittedName>
        <fullName evidence="2">N-acetylmuramoyl-L-alanine amidase</fullName>
        <ecNumber evidence="2">3.5.1.28</ecNumber>
    </submittedName>
</protein>
<dbReference type="SUPFAM" id="SSF55846">
    <property type="entry name" value="N-acetylmuramoyl-L-alanine amidase-like"/>
    <property type="match status" value="1"/>
</dbReference>
<keyword evidence="2" id="KW-0378">Hydrolase</keyword>
<dbReference type="Proteomes" id="UP000679691">
    <property type="component" value="Unassembled WGS sequence"/>
</dbReference>
<dbReference type="CDD" id="cd06583">
    <property type="entry name" value="PGRP"/>
    <property type="match status" value="1"/>
</dbReference>
<dbReference type="Pfam" id="PF01510">
    <property type="entry name" value="Amidase_2"/>
    <property type="match status" value="1"/>
</dbReference>
<feature type="domain" description="N-acetylmuramoyl-L-alanine amidase" evidence="1">
    <location>
        <begin position="2"/>
        <end position="123"/>
    </location>
</feature>
<organism evidence="2 3">
    <name type="scientific">Rhinopithecimicrobium faecis</name>
    <dbReference type="NCBI Taxonomy" id="2820698"/>
    <lineage>
        <taxon>Bacteria</taxon>
        <taxon>Pseudomonadati</taxon>
        <taxon>Bacteroidota</taxon>
        <taxon>Sphingobacteriia</taxon>
        <taxon>Sphingobacteriales</taxon>
        <taxon>Sphingobacteriaceae</taxon>
        <taxon>Rhinopithecimicrobium</taxon>
    </lineage>
</organism>
<keyword evidence="3" id="KW-1185">Reference proteome</keyword>
<dbReference type="RefSeq" id="WP_353547913.1">
    <property type="nucleotide sequence ID" value="NZ_JAGKSB010000017.1"/>
</dbReference>
<dbReference type="EC" id="3.5.1.28" evidence="2"/>
<sequence length="162" mass="18206">MREIKYIVIHCTSGTPNQTTASIRSWWKDGLGWKKVGYHKLISFDGGIEDLAPLSAVTNGVQGYNQTSVHISYKGGMNGVDTRSIAQKESILKAINDVYKELSKTQDVGNIKIRGHRDFSPDTNKNGKVDTWEWTKDCPSFDASFEYAWIQGNHALLDRNLL</sequence>
<evidence type="ECO:0000313" key="3">
    <source>
        <dbReference type="Proteomes" id="UP000679691"/>
    </source>
</evidence>
<reference evidence="2" key="1">
    <citation type="submission" date="2021-03" db="EMBL/GenBank/DDBJ databases">
        <authorList>
            <person name="Lu T."/>
            <person name="Wang Q."/>
            <person name="Han X."/>
        </authorList>
    </citation>
    <scope>NUCLEOTIDE SEQUENCE</scope>
    <source>
        <strain evidence="2">WQ 2009</strain>
    </source>
</reference>
<dbReference type="InterPro" id="IPR036505">
    <property type="entry name" value="Amidase/PGRP_sf"/>
</dbReference>
<evidence type="ECO:0000259" key="1">
    <source>
        <dbReference type="Pfam" id="PF01510"/>
    </source>
</evidence>
<accession>A0A8T4HBB6</accession>
<proteinExistence type="predicted"/>
<name>A0A8T4HBB6_9SPHI</name>
<dbReference type="GO" id="GO:0008745">
    <property type="term" value="F:N-acetylmuramoyl-L-alanine amidase activity"/>
    <property type="evidence" value="ECO:0007669"/>
    <property type="project" value="UniProtKB-EC"/>
</dbReference>